<sequence>MKNGFFVGRERITLGLNTGIMTELAAPPTQSASERPIPAPRTQPPSAAERPIPAPRTKPPSAAERPIPTPRTQPPSAAEQLIPAAPPQKPQCSSPTHTDGSRGKRLASSPPVEASAAKKQKLSPPKLLSVPNKRGQYRKKLSAEDKRRVADFALQSSERIAAEHYGISRTTIHGWIAKFQQESSPLAQASSAETGKKNGRSLTYPAELDAEIADWVHDLCERGVPVSSEMLQQRAKKAITKHNHPGDGSDLSCAATS</sequence>
<protein>
    <recommendedName>
        <fullName evidence="4">Transposase</fullName>
    </recommendedName>
</protein>
<keyword evidence="3" id="KW-1185">Reference proteome</keyword>
<feature type="compositionally biased region" description="Low complexity" evidence="1">
    <location>
        <begin position="114"/>
        <end position="133"/>
    </location>
</feature>
<accession>A0ABD0JD93</accession>
<organism evidence="2 3">
    <name type="scientific">Batillaria attramentaria</name>
    <dbReference type="NCBI Taxonomy" id="370345"/>
    <lineage>
        <taxon>Eukaryota</taxon>
        <taxon>Metazoa</taxon>
        <taxon>Spiralia</taxon>
        <taxon>Lophotrochozoa</taxon>
        <taxon>Mollusca</taxon>
        <taxon>Gastropoda</taxon>
        <taxon>Caenogastropoda</taxon>
        <taxon>Sorbeoconcha</taxon>
        <taxon>Cerithioidea</taxon>
        <taxon>Batillariidae</taxon>
        <taxon>Batillaria</taxon>
    </lineage>
</organism>
<evidence type="ECO:0000256" key="1">
    <source>
        <dbReference type="SAM" id="MobiDB-lite"/>
    </source>
</evidence>
<dbReference type="AlphaFoldDB" id="A0ABD0JD93"/>
<evidence type="ECO:0008006" key="4">
    <source>
        <dbReference type="Google" id="ProtNLM"/>
    </source>
</evidence>
<feature type="compositionally biased region" description="Basic residues" evidence="1">
    <location>
        <begin position="234"/>
        <end position="243"/>
    </location>
</feature>
<reference evidence="2 3" key="1">
    <citation type="journal article" date="2023" name="Sci. Data">
        <title>Genome assembly of the Korean intertidal mud-creeper Batillaria attramentaria.</title>
        <authorList>
            <person name="Patra A.K."/>
            <person name="Ho P.T."/>
            <person name="Jun S."/>
            <person name="Lee S.J."/>
            <person name="Kim Y."/>
            <person name="Won Y.J."/>
        </authorList>
    </citation>
    <scope>NUCLEOTIDE SEQUENCE [LARGE SCALE GENOMIC DNA]</scope>
    <source>
        <strain evidence="2">Wonlab-2016</strain>
    </source>
</reference>
<gene>
    <name evidence="2" type="ORF">BaRGS_00035834</name>
</gene>
<feature type="region of interest" description="Disordered" evidence="1">
    <location>
        <begin position="23"/>
        <end position="144"/>
    </location>
</feature>
<comment type="caution">
    <text evidence="2">The sequence shown here is derived from an EMBL/GenBank/DDBJ whole genome shotgun (WGS) entry which is preliminary data.</text>
</comment>
<proteinExistence type="predicted"/>
<name>A0ABD0JD93_9CAEN</name>
<evidence type="ECO:0000313" key="3">
    <source>
        <dbReference type="Proteomes" id="UP001519460"/>
    </source>
</evidence>
<evidence type="ECO:0000313" key="2">
    <source>
        <dbReference type="EMBL" id="KAK7471495.1"/>
    </source>
</evidence>
<feature type="region of interest" description="Disordered" evidence="1">
    <location>
        <begin position="234"/>
        <end position="257"/>
    </location>
</feature>
<dbReference type="Proteomes" id="UP001519460">
    <property type="component" value="Unassembled WGS sequence"/>
</dbReference>
<dbReference type="EMBL" id="JACVVK020000490">
    <property type="protein sequence ID" value="KAK7471495.1"/>
    <property type="molecule type" value="Genomic_DNA"/>
</dbReference>